<organism evidence="3">
    <name type="scientific">Ursus maritimus</name>
    <name type="common">Polar bear</name>
    <name type="synonym">Thalarctos maritimus</name>
    <dbReference type="NCBI Taxonomy" id="29073"/>
    <lineage>
        <taxon>Eukaryota</taxon>
        <taxon>Metazoa</taxon>
        <taxon>Chordata</taxon>
        <taxon>Craniata</taxon>
        <taxon>Vertebrata</taxon>
        <taxon>Euteleostomi</taxon>
        <taxon>Mammalia</taxon>
        <taxon>Eutheria</taxon>
        <taxon>Laurasiatheria</taxon>
        <taxon>Carnivora</taxon>
        <taxon>Caniformia</taxon>
        <taxon>Ursidae</taxon>
        <taxon>Ursus</taxon>
    </lineage>
</organism>
<dbReference type="Ensembl" id="ENSUMAT00000007274.1">
    <property type="protein sequence ID" value="ENSUMAP00000006031.1"/>
    <property type="gene ID" value="ENSUMAG00000004754.1"/>
</dbReference>
<dbReference type="AlphaFoldDB" id="A0A452TDB8"/>
<dbReference type="InterPro" id="IPR007110">
    <property type="entry name" value="Ig-like_dom"/>
</dbReference>
<dbReference type="SUPFAM" id="SSF48726">
    <property type="entry name" value="Immunoglobulin"/>
    <property type="match status" value="1"/>
</dbReference>
<evidence type="ECO:0000313" key="3">
    <source>
        <dbReference type="Ensembl" id="ENSUMAP00000006031"/>
    </source>
</evidence>
<dbReference type="GO" id="GO:0002728">
    <property type="term" value="P:negative regulation of natural killer cell cytokine production"/>
    <property type="evidence" value="ECO:0007669"/>
    <property type="project" value="Ensembl"/>
</dbReference>
<keyword evidence="1" id="KW-0472">Membrane</keyword>
<evidence type="ECO:0000259" key="2">
    <source>
        <dbReference type="PROSITE" id="PS50835"/>
    </source>
</evidence>
<dbReference type="InterPro" id="IPR036179">
    <property type="entry name" value="Ig-like_dom_sf"/>
</dbReference>
<dbReference type="GeneTree" id="ENSGT00390000003446"/>
<name>A0A452TDB8_URSMA</name>
<feature type="transmembrane region" description="Helical" evidence="1">
    <location>
        <begin position="176"/>
        <end position="195"/>
    </location>
</feature>
<dbReference type="InterPro" id="IPR013783">
    <property type="entry name" value="Ig-like_fold"/>
</dbReference>
<dbReference type="GO" id="GO:0005737">
    <property type="term" value="C:cytoplasm"/>
    <property type="evidence" value="ECO:0007669"/>
    <property type="project" value="Ensembl"/>
</dbReference>
<dbReference type="GO" id="GO:0032496">
    <property type="term" value="P:response to lipopolysaccharide"/>
    <property type="evidence" value="ECO:0007669"/>
    <property type="project" value="Ensembl"/>
</dbReference>
<dbReference type="PANTHER" id="PTHR15317">
    <property type="entry name" value="T-CELL SURFACE PROTEIN TACTILE"/>
    <property type="match status" value="1"/>
</dbReference>
<keyword evidence="1" id="KW-1133">Transmembrane helix</keyword>
<dbReference type="InterPro" id="IPR003599">
    <property type="entry name" value="Ig_sub"/>
</dbReference>
<protein>
    <submittedName>
        <fullName evidence="3">CD96 molecule</fullName>
    </submittedName>
</protein>
<dbReference type="InterPro" id="IPR042381">
    <property type="entry name" value="CD96"/>
</dbReference>
<dbReference type="GO" id="GO:0007160">
    <property type="term" value="P:cell-matrix adhesion"/>
    <property type="evidence" value="ECO:0007669"/>
    <property type="project" value="Ensembl"/>
</dbReference>
<reference evidence="3" key="1">
    <citation type="submission" date="2019-03" db="UniProtKB">
        <authorList>
            <consortium name="Ensembl"/>
        </authorList>
    </citation>
    <scope>IDENTIFICATION</scope>
</reference>
<feature type="transmembrane region" description="Helical" evidence="1">
    <location>
        <begin position="446"/>
        <end position="467"/>
    </location>
</feature>
<dbReference type="SMART" id="SM00409">
    <property type="entry name" value="IG"/>
    <property type="match status" value="2"/>
</dbReference>
<dbReference type="OMA" id="QHGFYCA"/>
<dbReference type="GO" id="GO:0032689">
    <property type="term" value="P:negative regulation of type II interferon production"/>
    <property type="evidence" value="ECO:0007669"/>
    <property type="project" value="Ensembl"/>
</dbReference>
<evidence type="ECO:0000256" key="1">
    <source>
        <dbReference type="SAM" id="Phobius"/>
    </source>
</evidence>
<gene>
    <name evidence="3" type="primary">CD96</name>
</gene>
<dbReference type="Gene3D" id="2.60.40.10">
    <property type="entry name" value="Immunoglobulins"/>
    <property type="match status" value="2"/>
</dbReference>
<dbReference type="PROSITE" id="PS50835">
    <property type="entry name" value="IG_LIKE"/>
    <property type="match status" value="1"/>
</dbReference>
<accession>A0A452TDB8</accession>
<dbReference type="GO" id="GO:0006954">
    <property type="term" value="P:inflammatory response"/>
    <property type="evidence" value="ECO:0007669"/>
    <property type="project" value="TreeGrafter"/>
</dbReference>
<keyword evidence="1" id="KW-0812">Transmembrane</keyword>
<dbReference type="PANTHER" id="PTHR15317:SF1">
    <property type="entry name" value="T-CELL SURFACE PROTEIN TACTILE"/>
    <property type="match status" value="1"/>
</dbReference>
<feature type="domain" description="Ig-like" evidence="2">
    <location>
        <begin position="251"/>
        <end position="357"/>
    </location>
</feature>
<proteinExistence type="predicted"/>
<sequence>MEKKWTYCAVCSIIQIHFVRGVWEKTSNTENIYAFPGSDVNLTCQTWKTGFLVQMQWSQVTDKLDLIALYHPQYGLHCANASPCESLVTFTETPRNVSTWTLHLKNVSSSLTGKYECSFTLYPEGVRTKIYNLLIQTNVTQDEWRSSHIIEIQINQTLEIPCFQNISSEISSEFTFAWLVVSVALFITSNFFFAISNSSLFKDRVKLGTDYKLYLSPVQIHDDDRKFSCHFMARPGKILRSSTTVKVFAKPEIPMIVENNSTDVLRERTFTCSLKSVFPTANLTWFIEGGFPQGEEEEIHITNEERKDKGGFLELKSVLTRVYGNKPSQSNNLTIWCMALSPVPGNKVWNISSEKITFSLEFCLSASNSNVTTQGFNYSWTSGGQDTKNRKCNWEISSHIPCLSLGDVFTSTTRIFSEVPATANGSTKNIHIHITGIVANKPRDGMSWPVIVAALLAFCVALFGLGVRKWCQYQKEIMERPPPFKPPPPPIKYTCIQESTGSDPPCHEMETF</sequence>